<feature type="transmembrane region" description="Helical" evidence="2">
    <location>
        <begin position="152"/>
        <end position="170"/>
    </location>
</feature>
<dbReference type="AlphaFoldDB" id="A0A0R1LSA2"/>
<dbReference type="PATRIC" id="fig|1423776.4.peg.387"/>
<keyword evidence="2" id="KW-1133">Transmembrane helix</keyword>
<dbReference type="Proteomes" id="UP000051160">
    <property type="component" value="Unassembled WGS sequence"/>
</dbReference>
<feature type="compositionally biased region" description="Basic and acidic residues" evidence="1">
    <location>
        <begin position="21"/>
        <end position="31"/>
    </location>
</feature>
<organism evidence="3 4">
    <name type="scientific">Secundilactobacillus odoratitofui DSM 19909 = JCM 15043</name>
    <dbReference type="NCBI Taxonomy" id="1423776"/>
    <lineage>
        <taxon>Bacteria</taxon>
        <taxon>Bacillati</taxon>
        <taxon>Bacillota</taxon>
        <taxon>Bacilli</taxon>
        <taxon>Lactobacillales</taxon>
        <taxon>Lactobacillaceae</taxon>
        <taxon>Secundilactobacillus</taxon>
    </lineage>
</organism>
<name>A0A0R1LSA2_9LACO</name>
<comment type="caution">
    <text evidence="3">The sequence shown here is derived from an EMBL/GenBank/DDBJ whole genome shotgun (WGS) entry which is preliminary data.</text>
</comment>
<feature type="transmembrane region" description="Helical" evidence="2">
    <location>
        <begin position="218"/>
        <end position="235"/>
    </location>
</feature>
<feature type="region of interest" description="Disordered" evidence="1">
    <location>
        <begin position="1"/>
        <end position="31"/>
    </location>
</feature>
<protein>
    <recommendedName>
        <fullName evidence="5">Integral membrane protein</fullName>
    </recommendedName>
</protein>
<evidence type="ECO:0000313" key="4">
    <source>
        <dbReference type="Proteomes" id="UP000051160"/>
    </source>
</evidence>
<keyword evidence="2" id="KW-0472">Membrane</keyword>
<evidence type="ECO:0008006" key="5">
    <source>
        <dbReference type="Google" id="ProtNLM"/>
    </source>
</evidence>
<dbReference type="Pfam" id="PF06570">
    <property type="entry name" value="DUF1129"/>
    <property type="match status" value="1"/>
</dbReference>
<keyword evidence="2" id="KW-0812">Transmembrane</keyword>
<keyword evidence="4" id="KW-1185">Reference proteome</keyword>
<dbReference type="STRING" id="1423776.FD04_GL000385"/>
<dbReference type="PIRSF" id="PIRSF033111">
    <property type="entry name" value="UCP033111"/>
    <property type="match status" value="1"/>
</dbReference>
<dbReference type="EMBL" id="AZEE01000027">
    <property type="protein sequence ID" value="KRK98651.1"/>
    <property type="molecule type" value="Genomic_DNA"/>
</dbReference>
<proteinExistence type="predicted"/>
<dbReference type="RefSeq" id="WP_056947086.1">
    <property type="nucleotide sequence ID" value="NZ_AZEE01000027.1"/>
</dbReference>
<evidence type="ECO:0000313" key="3">
    <source>
        <dbReference type="EMBL" id="KRK98651.1"/>
    </source>
</evidence>
<reference evidence="3 4" key="1">
    <citation type="journal article" date="2015" name="Genome Announc.">
        <title>Expanding the biotechnology potential of lactobacilli through comparative genomics of 213 strains and associated genera.</title>
        <authorList>
            <person name="Sun Z."/>
            <person name="Harris H.M."/>
            <person name="McCann A."/>
            <person name="Guo C."/>
            <person name="Argimon S."/>
            <person name="Zhang W."/>
            <person name="Yang X."/>
            <person name="Jeffery I.B."/>
            <person name="Cooney J.C."/>
            <person name="Kagawa T.F."/>
            <person name="Liu W."/>
            <person name="Song Y."/>
            <person name="Salvetti E."/>
            <person name="Wrobel A."/>
            <person name="Rasinkangas P."/>
            <person name="Parkhill J."/>
            <person name="Rea M.C."/>
            <person name="O'Sullivan O."/>
            <person name="Ritari J."/>
            <person name="Douillard F.P."/>
            <person name="Paul Ross R."/>
            <person name="Yang R."/>
            <person name="Briner A.E."/>
            <person name="Felis G.E."/>
            <person name="de Vos W.M."/>
            <person name="Barrangou R."/>
            <person name="Klaenhammer T.R."/>
            <person name="Caufield P.W."/>
            <person name="Cui Y."/>
            <person name="Zhang H."/>
            <person name="O'Toole P.W."/>
        </authorList>
    </citation>
    <scope>NUCLEOTIDE SEQUENCE [LARGE SCALE GENOMIC DNA]</scope>
    <source>
        <strain evidence="3 4">DSM 19909</strain>
    </source>
</reference>
<feature type="compositionally biased region" description="Low complexity" evidence="1">
    <location>
        <begin position="9"/>
        <end position="18"/>
    </location>
</feature>
<accession>A0A0R1LSA2</accession>
<dbReference type="SUPFAM" id="SSF103473">
    <property type="entry name" value="MFS general substrate transporter"/>
    <property type="match status" value="1"/>
</dbReference>
<dbReference type="OrthoDB" id="2143285at2"/>
<dbReference type="InterPro" id="IPR009214">
    <property type="entry name" value="DUF1129"/>
</dbReference>
<feature type="transmembrane region" description="Helical" evidence="2">
    <location>
        <begin position="190"/>
        <end position="212"/>
    </location>
</feature>
<sequence>MSDNEKRNANAQQRNRNAGVHQDRHNTAKNERAAFDNIGLTKRNAEYMYRFNQALQGSKLTAEKKSEIIQTTITEIQAAQKTGKTARNLYGNDVNARVKEIVEGPERPAGADDPYWPSALYNGLTFFTIFSLMFGIMYLVSPATQKASQPVGLTSIIFSAVIAGLALPMIPRLFDSKREHKYSLWVRIPLVILFMVAWLLLFYVMAFLPSILNPVLTAWPQIILGALSALGSYFVKRRWDLRQGFFTASR</sequence>
<evidence type="ECO:0000256" key="2">
    <source>
        <dbReference type="SAM" id="Phobius"/>
    </source>
</evidence>
<dbReference type="InterPro" id="IPR036259">
    <property type="entry name" value="MFS_trans_sf"/>
</dbReference>
<feature type="transmembrane region" description="Helical" evidence="2">
    <location>
        <begin position="119"/>
        <end position="140"/>
    </location>
</feature>
<evidence type="ECO:0000256" key="1">
    <source>
        <dbReference type="SAM" id="MobiDB-lite"/>
    </source>
</evidence>
<gene>
    <name evidence="3" type="ORF">FD04_GL000385</name>
</gene>